<dbReference type="VEuPathDB" id="TrichDB:TVAGG3_0131440"/>
<proteinExistence type="predicted"/>
<name>A2EGA3_TRIV3</name>
<dbReference type="FunCoup" id="A2EGA3">
    <property type="interactions" value="575"/>
</dbReference>
<dbReference type="GO" id="GO:0016538">
    <property type="term" value="F:cyclin-dependent protein serine/threonine kinase regulator activity"/>
    <property type="evidence" value="ECO:0000318"/>
    <property type="project" value="GO_Central"/>
</dbReference>
<evidence type="ECO:0000313" key="1">
    <source>
        <dbReference type="EMBL" id="EAY08282.1"/>
    </source>
</evidence>
<dbReference type="KEGG" id="tva:4766178"/>
<dbReference type="GO" id="GO:0070985">
    <property type="term" value="C:transcription factor TFIIK complex"/>
    <property type="evidence" value="ECO:0000318"/>
    <property type="project" value="GO_Central"/>
</dbReference>
<dbReference type="AlphaFoldDB" id="A2EGA3"/>
<sequence length="244" mass="28307">MESWTESQRHISWSLLSFARMRLNLPLETCTASAFMMVHKYFLQNTQTEHSLFIILVTALFSACKMNETVRSMQQVYSEILNCCRDSKRRIGEQRLIDNLGRTKFEESKLTQEEIGEINTCELDLLEADNFNMKIDLPFQHIDKNVRPYLKKYNAELRQSLNNKLVKNICMFLCFHKTAAMPTLLLAIVATESAFDGIEMPPETQNWINDKKSDFEISQYQLATELLAKQAAILNPQQQQKAPQ</sequence>
<dbReference type="GO" id="GO:0006357">
    <property type="term" value="P:regulation of transcription by RNA polymerase II"/>
    <property type="evidence" value="ECO:0007669"/>
    <property type="project" value="InterPro"/>
</dbReference>
<protein>
    <recommendedName>
        <fullName evidence="3">Cyclin, N-terminal domain containing protein</fullName>
    </recommendedName>
</protein>
<evidence type="ECO:0008006" key="3">
    <source>
        <dbReference type="Google" id="ProtNLM"/>
    </source>
</evidence>
<dbReference type="STRING" id="5722.A2EGA3"/>
<dbReference type="InterPro" id="IPR036915">
    <property type="entry name" value="Cyclin-like_sf"/>
</dbReference>
<dbReference type="InParanoid" id="A2EGA3"/>
<dbReference type="Proteomes" id="UP000001542">
    <property type="component" value="Unassembled WGS sequence"/>
</dbReference>
<keyword evidence="2" id="KW-1185">Reference proteome</keyword>
<dbReference type="RefSeq" id="XP_001320505.1">
    <property type="nucleotide sequence ID" value="XM_001320470.1"/>
</dbReference>
<dbReference type="EMBL" id="DS113381">
    <property type="protein sequence ID" value="EAY08282.1"/>
    <property type="molecule type" value="Genomic_DNA"/>
</dbReference>
<reference evidence="1" key="1">
    <citation type="submission" date="2006-10" db="EMBL/GenBank/DDBJ databases">
        <authorList>
            <person name="Amadeo P."/>
            <person name="Zhao Q."/>
            <person name="Wortman J."/>
            <person name="Fraser-Liggett C."/>
            <person name="Carlton J."/>
        </authorList>
    </citation>
    <scope>NUCLEOTIDE SEQUENCE</scope>
    <source>
        <strain evidence="1">G3</strain>
    </source>
</reference>
<organism evidence="1 2">
    <name type="scientific">Trichomonas vaginalis (strain ATCC PRA-98 / G3)</name>
    <dbReference type="NCBI Taxonomy" id="412133"/>
    <lineage>
        <taxon>Eukaryota</taxon>
        <taxon>Metamonada</taxon>
        <taxon>Parabasalia</taxon>
        <taxon>Trichomonadida</taxon>
        <taxon>Trichomonadidae</taxon>
        <taxon>Trichomonas</taxon>
    </lineage>
</organism>
<dbReference type="GO" id="GO:0005634">
    <property type="term" value="C:nucleus"/>
    <property type="evidence" value="ECO:0000318"/>
    <property type="project" value="GO_Central"/>
</dbReference>
<reference evidence="1" key="2">
    <citation type="journal article" date="2007" name="Science">
        <title>Draft genome sequence of the sexually transmitted pathogen Trichomonas vaginalis.</title>
        <authorList>
            <person name="Carlton J.M."/>
            <person name="Hirt R.P."/>
            <person name="Silva J.C."/>
            <person name="Delcher A.L."/>
            <person name="Schatz M."/>
            <person name="Zhao Q."/>
            <person name="Wortman J.R."/>
            <person name="Bidwell S.L."/>
            <person name="Alsmark U.C.M."/>
            <person name="Besteiro S."/>
            <person name="Sicheritz-Ponten T."/>
            <person name="Noel C.J."/>
            <person name="Dacks J.B."/>
            <person name="Foster P.G."/>
            <person name="Simillion C."/>
            <person name="Van de Peer Y."/>
            <person name="Miranda-Saavedra D."/>
            <person name="Barton G.J."/>
            <person name="Westrop G.D."/>
            <person name="Mueller S."/>
            <person name="Dessi D."/>
            <person name="Fiori P.L."/>
            <person name="Ren Q."/>
            <person name="Paulsen I."/>
            <person name="Zhang H."/>
            <person name="Bastida-Corcuera F.D."/>
            <person name="Simoes-Barbosa A."/>
            <person name="Brown M.T."/>
            <person name="Hayes R.D."/>
            <person name="Mukherjee M."/>
            <person name="Okumura C.Y."/>
            <person name="Schneider R."/>
            <person name="Smith A.J."/>
            <person name="Vanacova S."/>
            <person name="Villalvazo M."/>
            <person name="Haas B.J."/>
            <person name="Pertea M."/>
            <person name="Feldblyum T.V."/>
            <person name="Utterback T.R."/>
            <person name="Shu C.L."/>
            <person name="Osoegawa K."/>
            <person name="de Jong P.J."/>
            <person name="Hrdy I."/>
            <person name="Horvathova L."/>
            <person name="Zubacova Z."/>
            <person name="Dolezal P."/>
            <person name="Malik S.B."/>
            <person name="Logsdon J.M. Jr."/>
            <person name="Henze K."/>
            <person name="Gupta A."/>
            <person name="Wang C.C."/>
            <person name="Dunne R.L."/>
            <person name="Upcroft J.A."/>
            <person name="Upcroft P."/>
            <person name="White O."/>
            <person name="Salzberg S.L."/>
            <person name="Tang P."/>
            <person name="Chiu C.-H."/>
            <person name="Lee Y.-S."/>
            <person name="Embley T.M."/>
            <person name="Coombs G.H."/>
            <person name="Mottram J.C."/>
            <person name="Tachezy J."/>
            <person name="Fraser-Liggett C.M."/>
            <person name="Johnson P.J."/>
        </authorList>
    </citation>
    <scope>NUCLEOTIDE SEQUENCE [LARGE SCALE GENOMIC DNA]</scope>
    <source>
        <strain evidence="1">G3</strain>
    </source>
</reference>
<dbReference type="Gene3D" id="1.10.472.10">
    <property type="entry name" value="Cyclin-like"/>
    <property type="match status" value="1"/>
</dbReference>
<dbReference type="InterPro" id="IPR043198">
    <property type="entry name" value="Cyclin/Ssn8"/>
</dbReference>
<dbReference type="GO" id="GO:0006367">
    <property type="term" value="P:transcription initiation at RNA polymerase II promoter"/>
    <property type="evidence" value="ECO:0000318"/>
    <property type="project" value="GO_Central"/>
</dbReference>
<dbReference type="SUPFAM" id="SSF47954">
    <property type="entry name" value="Cyclin-like"/>
    <property type="match status" value="1"/>
</dbReference>
<gene>
    <name evidence="1" type="ORF">TVAG_401360</name>
</gene>
<dbReference type="OrthoDB" id="4951845at2759"/>
<evidence type="ECO:0000313" key="2">
    <source>
        <dbReference type="Proteomes" id="UP000001542"/>
    </source>
</evidence>
<dbReference type="SMR" id="A2EGA3"/>
<dbReference type="PANTHER" id="PTHR10026">
    <property type="entry name" value="CYCLIN"/>
    <property type="match status" value="1"/>
</dbReference>
<dbReference type="VEuPathDB" id="TrichDB:TVAG_401360"/>
<dbReference type="CDD" id="cd00043">
    <property type="entry name" value="CYCLIN_SF"/>
    <property type="match status" value="1"/>
</dbReference>
<accession>A2EGA3</accession>